<dbReference type="FunFam" id="3.40.630.40:FF:000001">
    <property type="entry name" value="N-acetylmuramoyl-L-alanine amidase"/>
    <property type="match status" value="1"/>
</dbReference>
<dbReference type="KEGG" id="tcd:AAIA72_07130"/>
<keyword evidence="6" id="KW-0574">Periplasm</keyword>
<evidence type="ECO:0000256" key="5">
    <source>
        <dbReference type="ARBA" id="ARBA00022729"/>
    </source>
</evidence>
<dbReference type="EC" id="3.5.1.28" evidence="4"/>
<dbReference type="CDD" id="cd00118">
    <property type="entry name" value="LysM"/>
    <property type="match status" value="1"/>
</dbReference>
<dbReference type="Gene3D" id="3.40.630.40">
    <property type="entry name" value="Zn-dependent exopeptidases"/>
    <property type="match status" value="1"/>
</dbReference>
<dbReference type="PANTHER" id="PTHR30404">
    <property type="entry name" value="N-ACETYLMURAMOYL-L-ALANINE AMIDASE"/>
    <property type="match status" value="1"/>
</dbReference>
<accession>A0AB39UZF0</accession>
<dbReference type="SMART" id="SM00646">
    <property type="entry name" value="Ami_3"/>
    <property type="match status" value="1"/>
</dbReference>
<evidence type="ECO:0000256" key="6">
    <source>
        <dbReference type="ARBA" id="ARBA00022764"/>
    </source>
</evidence>
<evidence type="ECO:0000256" key="2">
    <source>
        <dbReference type="ARBA" id="ARBA00004418"/>
    </source>
</evidence>
<protein>
    <recommendedName>
        <fullName evidence="9">N-acetylmuramoyl-L-alanine amidase AmiC</fullName>
        <ecNumber evidence="4">3.5.1.28</ecNumber>
    </recommendedName>
</protein>
<dbReference type="InterPro" id="IPR050695">
    <property type="entry name" value="N-acetylmuramoyl_amidase_3"/>
</dbReference>
<evidence type="ECO:0000256" key="3">
    <source>
        <dbReference type="ARBA" id="ARBA00010860"/>
    </source>
</evidence>
<evidence type="ECO:0000256" key="8">
    <source>
        <dbReference type="ARBA" id="ARBA00023316"/>
    </source>
</evidence>
<dbReference type="InterPro" id="IPR002508">
    <property type="entry name" value="MurNAc-LAA_cat"/>
</dbReference>
<evidence type="ECO:0000256" key="4">
    <source>
        <dbReference type="ARBA" id="ARBA00011901"/>
    </source>
</evidence>
<evidence type="ECO:0000256" key="7">
    <source>
        <dbReference type="ARBA" id="ARBA00022801"/>
    </source>
</evidence>
<dbReference type="InterPro" id="IPR018392">
    <property type="entry name" value="LysM"/>
</dbReference>
<dbReference type="SMART" id="SM00257">
    <property type="entry name" value="LysM"/>
    <property type="match status" value="1"/>
</dbReference>
<comment type="similarity">
    <text evidence="3">Belongs to the N-acetylmuramoyl-L-alanine amidase 3 family.</text>
</comment>
<dbReference type="CDD" id="cd02696">
    <property type="entry name" value="MurNAc-LAA"/>
    <property type="match status" value="1"/>
</dbReference>
<dbReference type="RefSeq" id="WP_369602713.1">
    <property type="nucleotide sequence ID" value="NZ_CP154858.1"/>
</dbReference>
<dbReference type="PROSITE" id="PS51782">
    <property type="entry name" value="LYSM"/>
    <property type="match status" value="1"/>
</dbReference>
<dbReference type="SUPFAM" id="SSF53187">
    <property type="entry name" value="Zn-dependent exopeptidases"/>
    <property type="match status" value="1"/>
</dbReference>
<name>A0AB39UZF0_9GAMM</name>
<feature type="domain" description="LysM" evidence="10">
    <location>
        <begin position="404"/>
        <end position="447"/>
    </location>
</feature>
<dbReference type="SUPFAM" id="SSF54106">
    <property type="entry name" value="LysM domain"/>
    <property type="match status" value="1"/>
</dbReference>
<evidence type="ECO:0000259" key="10">
    <source>
        <dbReference type="PROSITE" id="PS51782"/>
    </source>
</evidence>
<dbReference type="GO" id="GO:0009253">
    <property type="term" value="P:peptidoglycan catabolic process"/>
    <property type="evidence" value="ECO:0007669"/>
    <property type="project" value="InterPro"/>
</dbReference>
<dbReference type="InterPro" id="IPR036779">
    <property type="entry name" value="LysM_dom_sf"/>
</dbReference>
<dbReference type="Gene3D" id="2.60.40.3500">
    <property type="match status" value="1"/>
</dbReference>
<dbReference type="GO" id="GO:0071555">
    <property type="term" value="P:cell wall organization"/>
    <property type="evidence" value="ECO:0007669"/>
    <property type="project" value="UniProtKB-KW"/>
</dbReference>
<comment type="subcellular location">
    <subcellularLocation>
        <location evidence="2">Periplasm</location>
    </subcellularLocation>
</comment>
<dbReference type="GO" id="GO:0008745">
    <property type="term" value="F:N-acetylmuramoyl-L-alanine amidase activity"/>
    <property type="evidence" value="ECO:0007669"/>
    <property type="project" value="UniProtKB-EC"/>
</dbReference>
<organism evidence="11">
    <name type="scientific">Thermohahella caldifontis</name>
    <dbReference type="NCBI Taxonomy" id="3142973"/>
    <lineage>
        <taxon>Bacteria</taxon>
        <taxon>Pseudomonadati</taxon>
        <taxon>Pseudomonadota</taxon>
        <taxon>Gammaproteobacteria</taxon>
        <taxon>Oceanospirillales</taxon>
        <taxon>Hahellaceae</taxon>
        <taxon>Thermohahella</taxon>
    </lineage>
</organism>
<dbReference type="PANTHER" id="PTHR30404:SF0">
    <property type="entry name" value="N-ACETYLMURAMOYL-L-ALANINE AMIDASE AMIC"/>
    <property type="match status" value="1"/>
</dbReference>
<evidence type="ECO:0000256" key="1">
    <source>
        <dbReference type="ARBA" id="ARBA00001561"/>
    </source>
</evidence>
<dbReference type="AlphaFoldDB" id="A0AB39UZF0"/>
<proteinExistence type="inferred from homology"/>
<keyword evidence="5" id="KW-0732">Signal</keyword>
<comment type="catalytic activity">
    <reaction evidence="1">
        <text>Hydrolyzes the link between N-acetylmuramoyl residues and L-amino acid residues in certain cell-wall glycopeptides.</text>
        <dbReference type="EC" id="3.5.1.28"/>
    </reaction>
</comment>
<keyword evidence="8" id="KW-0961">Cell wall biogenesis/degradation</keyword>
<dbReference type="InterPro" id="IPR021731">
    <property type="entry name" value="AMIN_dom"/>
</dbReference>
<dbReference type="Pfam" id="PF11741">
    <property type="entry name" value="AMIN"/>
    <property type="match status" value="1"/>
</dbReference>
<dbReference type="Pfam" id="PF01520">
    <property type="entry name" value="Amidase_3"/>
    <property type="match status" value="1"/>
</dbReference>
<reference evidence="11" key="1">
    <citation type="submission" date="2024-05" db="EMBL/GenBank/DDBJ databases">
        <title>Genome sequencing of novel strain.</title>
        <authorList>
            <person name="Ganbat D."/>
            <person name="Ganbat S."/>
            <person name="Lee S.-J."/>
        </authorList>
    </citation>
    <scope>NUCLEOTIDE SEQUENCE</scope>
    <source>
        <strain evidence="11">SMD15-11</strain>
    </source>
</reference>
<dbReference type="GO" id="GO:0030288">
    <property type="term" value="C:outer membrane-bounded periplasmic space"/>
    <property type="evidence" value="ECO:0007669"/>
    <property type="project" value="TreeGrafter"/>
</dbReference>
<evidence type="ECO:0000256" key="9">
    <source>
        <dbReference type="ARBA" id="ARBA00074581"/>
    </source>
</evidence>
<sequence length="450" mass="49602">MRQIEAGRILRGALVVFGLMVSVLAQAATTIKTIRVWPSPESTRLVFDLDGPVDHKAFTLSKPDRIVLDLDQAVMKASTRSLNFTETPIRRVRSALHDGKTLRVVLDLKRSVRMRSFLLKPNSKYGYRLVVDLEGQQAKEKESVKTLQTLAGKRDVIVAIDAGHGGDDPGAIGPGGMREKDIVLRIARKLQAEINRRKGFKAILTRKGDYYIPLRKRTQLARERGADLFVSIHADAFTNPKAAGASVFTLSRRGASSSMARFLAQSENQSDLIGGVDGGVSLDDKDDLLKTVLVDLSQTSSMNFSDTAGRYVLKHISKVAHLHKPSVEKAGFVVLKIPDVPSILVETGFISNPREARKLKDSAYQSKLAASIAQGVAAYFDEHPVPGTWLAWQKDLKLQQAQVQHYRVQRGDTLTAIAERVQTSVEALRRANNLNSDMLRVGQVLRIPNG</sequence>
<dbReference type="Pfam" id="PF01476">
    <property type="entry name" value="LysM"/>
    <property type="match status" value="1"/>
</dbReference>
<keyword evidence="7 11" id="KW-0378">Hydrolase</keyword>
<evidence type="ECO:0000313" key="11">
    <source>
        <dbReference type="EMBL" id="XDT73732.1"/>
    </source>
</evidence>
<dbReference type="EMBL" id="CP154858">
    <property type="protein sequence ID" value="XDT73732.1"/>
    <property type="molecule type" value="Genomic_DNA"/>
</dbReference>
<gene>
    <name evidence="11" type="ORF">AAIA72_07130</name>
</gene>
<dbReference type="Gene3D" id="3.10.350.10">
    <property type="entry name" value="LysM domain"/>
    <property type="match status" value="1"/>
</dbReference>